<name>A0ACB7RR06_HYAAI</name>
<gene>
    <name evidence="1" type="ORF">HPB50_020868</name>
</gene>
<evidence type="ECO:0000313" key="2">
    <source>
        <dbReference type="Proteomes" id="UP000821845"/>
    </source>
</evidence>
<proteinExistence type="predicted"/>
<keyword evidence="2" id="KW-1185">Reference proteome</keyword>
<dbReference type="Proteomes" id="UP000821845">
    <property type="component" value="Chromosome 8"/>
</dbReference>
<reference evidence="1" key="1">
    <citation type="submission" date="2020-05" db="EMBL/GenBank/DDBJ databases">
        <title>Large-scale comparative analyses of tick genomes elucidate their genetic diversity and vector capacities.</title>
        <authorList>
            <person name="Jia N."/>
            <person name="Wang J."/>
            <person name="Shi W."/>
            <person name="Du L."/>
            <person name="Sun Y."/>
            <person name="Zhan W."/>
            <person name="Jiang J."/>
            <person name="Wang Q."/>
            <person name="Zhang B."/>
            <person name="Ji P."/>
            <person name="Sakyi L.B."/>
            <person name="Cui X."/>
            <person name="Yuan T."/>
            <person name="Jiang B."/>
            <person name="Yang W."/>
            <person name="Lam T.T.-Y."/>
            <person name="Chang Q."/>
            <person name="Ding S."/>
            <person name="Wang X."/>
            <person name="Zhu J."/>
            <person name="Ruan X."/>
            <person name="Zhao L."/>
            <person name="Wei J."/>
            <person name="Que T."/>
            <person name="Du C."/>
            <person name="Cheng J."/>
            <person name="Dai P."/>
            <person name="Han X."/>
            <person name="Huang E."/>
            <person name="Gao Y."/>
            <person name="Liu J."/>
            <person name="Shao H."/>
            <person name="Ye R."/>
            <person name="Li L."/>
            <person name="Wei W."/>
            <person name="Wang X."/>
            <person name="Wang C."/>
            <person name="Yang T."/>
            <person name="Huo Q."/>
            <person name="Li W."/>
            <person name="Guo W."/>
            <person name="Chen H."/>
            <person name="Zhou L."/>
            <person name="Ni X."/>
            <person name="Tian J."/>
            <person name="Zhou Y."/>
            <person name="Sheng Y."/>
            <person name="Liu T."/>
            <person name="Pan Y."/>
            <person name="Xia L."/>
            <person name="Li J."/>
            <person name="Zhao F."/>
            <person name="Cao W."/>
        </authorList>
    </citation>
    <scope>NUCLEOTIDE SEQUENCE</scope>
    <source>
        <strain evidence="1">Hyas-2018</strain>
    </source>
</reference>
<accession>A0ACB7RR06</accession>
<sequence length="96" mass="10628">MSRVLLPGCRGGAGPGFPPRGGDEQDHQPPSLLDQELLECLREQLPCRARRGDEFAPEVVLEFVRSITELQGDDFKERGIPPEHPQASERRALTPA</sequence>
<dbReference type="EMBL" id="CM023488">
    <property type="protein sequence ID" value="KAH6924635.1"/>
    <property type="molecule type" value="Genomic_DNA"/>
</dbReference>
<evidence type="ECO:0000313" key="1">
    <source>
        <dbReference type="EMBL" id="KAH6924635.1"/>
    </source>
</evidence>
<protein>
    <submittedName>
        <fullName evidence="1">Uncharacterized protein</fullName>
    </submittedName>
</protein>
<organism evidence="1 2">
    <name type="scientific">Hyalomma asiaticum</name>
    <name type="common">Tick</name>
    <dbReference type="NCBI Taxonomy" id="266040"/>
    <lineage>
        <taxon>Eukaryota</taxon>
        <taxon>Metazoa</taxon>
        <taxon>Ecdysozoa</taxon>
        <taxon>Arthropoda</taxon>
        <taxon>Chelicerata</taxon>
        <taxon>Arachnida</taxon>
        <taxon>Acari</taxon>
        <taxon>Parasitiformes</taxon>
        <taxon>Ixodida</taxon>
        <taxon>Ixodoidea</taxon>
        <taxon>Ixodidae</taxon>
        <taxon>Hyalomminae</taxon>
        <taxon>Hyalomma</taxon>
    </lineage>
</organism>
<comment type="caution">
    <text evidence="1">The sequence shown here is derived from an EMBL/GenBank/DDBJ whole genome shotgun (WGS) entry which is preliminary data.</text>
</comment>